<feature type="region of interest" description="Disordered" evidence="1">
    <location>
        <begin position="491"/>
        <end position="513"/>
    </location>
</feature>
<dbReference type="AlphaFoldDB" id="A0AAD6UK66"/>
<organism evidence="2 3">
    <name type="scientific">Mycena pura</name>
    <dbReference type="NCBI Taxonomy" id="153505"/>
    <lineage>
        <taxon>Eukaryota</taxon>
        <taxon>Fungi</taxon>
        <taxon>Dikarya</taxon>
        <taxon>Basidiomycota</taxon>
        <taxon>Agaricomycotina</taxon>
        <taxon>Agaricomycetes</taxon>
        <taxon>Agaricomycetidae</taxon>
        <taxon>Agaricales</taxon>
        <taxon>Marasmiineae</taxon>
        <taxon>Mycenaceae</taxon>
        <taxon>Mycena</taxon>
    </lineage>
</organism>
<evidence type="ECO:0000313" key="3">
    <source>
        <dbReference type="Proteomes" id="UP001219525"/>
    </source>
</evidence>
<gene>
    <name evidence="2" type="ORF">GGX14DRAFT_611425</name>
</gene>
<dbReference type="Proteomes" id="UP001219525">
    <property type="component" value="Unassembled WGS sequence"/>
</dbReference>
<protein>
    <submittedName>
        <fullName evidence="2">Uncharacterized protein</fullName>
    </submittedName>
</protein>
<dbReference type="EMBL" id="JARJCW010000199">
    <property type="protein sequence ID" value="KAJ7187451.1"/>
    <property type="molecule type" value="Genomic_DNA"/>
</dbReference>
<sequence>MPRRFPEAPSKDVNLENGIHQGDIFLAQSYIREGSYRPSLSDYLMHAIPRQRYGGSHGEAWPALHIGAAIPCSHHSCNAAEAAVTSVSTEWPLILRMDPIRRIPGMAFIPDTRDVGYPLTLNLGSNVEYRLIARVIYLDAKTEGGIGHYLTKIRLKDSTYIYNDRRHGGMLTELGPLHLLEDHEPKTSFVIYLRTSKASRTLRTVDEIQVDYAKIPIRLPEVVEMQDDSDSADKSHAETDSNTPCPVLCRCGIDLPEGDDDPDEVQCYPGVDWSDSNNQFICEECRIGEDTEFFQAELDTIVILPVQEANWEASEVLWYPASREFLKKTALPGAHLTDTQIGKIRLPFYMNVDHRGHKNLALASTFAAALPPIAAILKSWDKAHSAIRGFNSYSGAGPSGLMRHRKASHWLEAHNLIPNPELEAVLSDSLATLMQHSDLAALLDDELNERVLGVGSALFQLLAVQSELGEPLNLNGDLIADLGDKPVVPYRSDGHDGLDATDAAVPPGTHHIRPSLSATYIFPDILKRQGDQLIDDERPAKRTKTEKRGKKKGGKRETNKNDNQVSTTPRLLRSGKRA</sequence>
<evidence type="ECO:0000313" key="2">
    <source>
        <dbReference type="EMBL" id="KAJ7187451.1"/>
    </source>
</evidence>
<reference evidence="2" key="1">
    <citation type="submission" date="2023-03" db="EMBL/GenBank/DDBJ databases">
        <title>Massive genome expansion in bonnet fungi (Mycena s.s.) driven by repeated elements and novel gene families across ecological guilds.</title>
        <authorList>
            <consortium name="Lawrence Berkeley National Laboratory"/>
            <person name="Harder C.B."/>
            <person name="Miyauchi S."/>
            <person name="Viragh M."/>
            <person name="Kuo A."/>
            <person name="Thoen E."/>
            <person name="Andreopoulos B."/>
            <person name="Lu D."/>
            <person name="Skrede I."/>
            <person name="Drula E."/>
            <person name="Henrissat B."/>
            <person name="Morin E."/>
            <person name="Kohler A."/>
            <person name="Barry K."/>
            <person name="LaButti K."/>
            <person name="Morin E."/>
            <person name="Salamov A."/>
            <person name="Lipzen A."/>
            <person name="Mereny Z."/>
            <person name="Hegedus B."/>
            <person name="Baldrian P."/>
            <person name="Stursova M."/>
            <person name="Weitz H."/>
            <person name="Taylor A."/>
            <person name="Grigoriev I.V."/>
            <person name="Nagy L.G."/>
            <person name="Martin F."/>
            <person name="Kauserud H."/>
        </authorList>
    </citation>
    <scope>NUCLEOTIDE SEQUENCE</scope>
    <source>
        <strain evidence="2">9144</strain>
    </source>
</reference>
<keyword evidence="3" id="KW-1185">Reference proteome</keyword>
<proteinExistence type="predicted"/>
<feature type="compositionally biased region" description="Basic residues" evidence="1">
    <location>
        <begin position="541"/>
        <end position="554"/>
    </location>
</feature>
<comment type="caution">
    <text evidence="2">The sequence shown here is derived from an EMBL/GenBank/DDBJ whole genome shotgun (WGS) entry which is preliminary data.</text>
</comment>
<evidence type="ECO:0000256" key="1">
    <source>
        <dbReference type="SAM" id="MobiDB-lite"/>
    </source>
</evidence>
<name>A0AAD6UK66_9AGAR</name>
<feature type="region of interest" description="Disordered" evidence="1">
    <location>
        <begin position="532"/>
        <end position="578"/>
    </location>
</feature>
<accession>A0AAD6UK66</accession>